<comment type="caution">
    <text evidence="3">The sequence shown here is derived from an EMBL/GenBank/DDBJ whole genome shotgun (WGS) entry which is preliminary data.</text>
</comment>
<dbReference type="InterPro" id="IPR036259">
    <property type="entry name" value="MFS_trans_sf"/>
</dbReference>
<keyword evidence="2" id="KW-1133">Transmembrane helix</keyword>
<protein>
    <submittedName>
        <fullName evidence="3">Uncharacterized protein</fullName>
    </submittedName>
</protein>
<proteinExistence type="predicted"/>
<evidence type="ECO:0000313" key="4">
    <source>
        <dbReference type="Proteomes" id="UP001528411"/>
    </source>
</evidence>
<sequence>MNTTDTANSAADLQQGGERSSKEVVPKVYLVSFILVTLCFPLWGFANDITNPLVKAFSKVLQMSTTQST</sequence>
<feature type="transmembrane region" description="Helical" evidence="2">
    <location>
        <begin position="28"/>
        <end position="46"/>
    </location>
</feature>
<evidence type="ECO:0000256" key="1">
    <source>
        <dbReference type="SAM" id="MobiDB-lite"/>
    </source>
</evidence>
<organism evidence="3 4">
    <name type="scientific">Psychrosphaera algicola</name>
    <dbReference type="NCBI Taxonomy" id="3023714"/>
    <lineage>
        <taxon>Bacteria</taxon>
        <taxon>Pseudomonadati</taxon>
        <taxon>Pseudomonadota</taxon>
        <taxon>Gammaproteobacteria</taxon>
        <taxon>Alteromonadales</taxon>
        <taxon>Pseudoalteromonadaceae</taxon>
        <taxon>Psychrosphaera</taxon>
    </lineage>
</organism>
<keyword evidence="4" id="KW-1185">Reference proteome</keyword>
<feature type="compositionally biased region" description="Polar residues" evidence="1">
    <location>
        <begin position="1"/>
        <end position="12"/>
    </location>
</feature>
<dbReference type="Gene3D" id="1.20.1250.20">
    <property type="entry name" value="MFS general substrate transporter like domains"/>
    <property type="match status" value="1"/>
</dbReference>
<dbReference type="RefSeq" id="WP_272180762.1">
    <property type="nucleotide sequence ID" value="NZ_JAQOMS010000002.1"/>
</dbReference>
<dbReference type="EMBL" id="JAQOMS010000002">
    <property type="protein sequence ID" value="MDC2889300.1"/>
    <property type="molecule type" value="Genomic_DNA"/>
</dbReference>
<feature type="region of interest" description="Disordered" evidence="1">
    <location>
        <begin position="1"/>
        <end position="22"/>
    </location>
</feature>
<keyword evidence="2" id="KW-0812">Transmembrane</keyword>
<evidence type="ECO:0000313" key="3">
    <source>
        <dbReference type="EMBL" id="MDC2889300.1"/>
    </source>
</evidence>
<evidence type="ECO:0000256" key="2">
    <source>
        <dbReference type="SAM" id="Phobius"/>
    </source>
</evidence>
<dbReference type="Proteomes" id="UP001528411">
    <property type="component" value="Unassembled WGS sequence"/>
</dbReference>
<accession>A0ABT5FCN0</accession>
<name>A0ABT5FCN0_9GAMM</name>
<gene>
    <name evidence="3" type="ORF">PN838_11590</name>
</gene>
<reference evidence="3 4" key="1">
    <citation type="submission" date="2023-01" db="EMBL/GenBank/DDBJ databases">
        <title>Psychrosphaera sp. nov., isolated from marine algae.</title>
        <authorList>
            <person name="Bayburt H."/>
            <person name="Choi B.J."/>
            <person name="Kim J.M."/>
            <person name="Choi D.G."/>
            <person name="Jeon C.O."/>
        </authorList>
    </citation>
    <scope>NUCLEOTIDE SEQUENCE [LARGE SCALE GENOMIC DNA]</scope>
    <source>
        <strain evidence="3 4">G1-22</strain>
    </source>
</reference>
<keyword evidence="2" id="KW-0472">Membrane</keyword>